<dbReference type="Gene3D" id="3.30.70.360">
    <property type="match status" value="1"/>
</dbReference>
<dbReference type="SUPFAM" id="SSF55031">
    <property type="entry name" value="Bacterial exopeptidase dimerisation domain"/>
    <property type="match status" value="1"/>
</dbReference>
<dbReference type="NCBIfam" id="TIGR01879">
    <property type="entry name" value="hydantase"/>
    <property type="match status" value="1"/>
</dbReference>
<evidence type="ECO:0000313" key="5">
    <source>
        <dbReference type="Proteomes" id="UP000809290"/>
    </source>
</evidence>
<dbReference type="CDD" id="cd03884">
    <property type="entry name" value="M20_bAS"/>
    <property type="match status" value="1"/>
</dbReference>
<evidence type="ECO:0000313" key="4">
    <source>
        <dbReference type="EMBL" id="MBM7816466.1"/>
    </source>
</evidence>
<gene>
    <name evidence="4" type="ORF">JOE56_001160</name>
</gene>
<dbReference type="RefSeq" id="WP_204515233.1">
    <property type="nucleotide sequence ID" value="NZ_JAFBCP010000001.1"/>
</dbReference>
<name>A0ABS2SJN9_9MICO</name>
<dbReference type="InterPro" id="IPR036264">
    <property type="entry name" value="Bact_exopeptidase_dim_dom"/>
</dbReference>
<evidence type="ECO:0000256" key="2">
    <source>
        <dbReference type="ARBA" id="ARBA00022801"/>
    </source>
</evidence>
<dbReference type="SUPFAM" id="SSF53187">
    <property type="entry name" value="Zn-dependent exopeptidases"/>
    <property type="match status" value="1"/>
</dbReference>
<dbReference type="GO" id="GO:0050538">
    <property type="term" value="F:N-carbamoyl-L-amino-acid hydrolase activity"/>
    <property type="evidence" value="ECO:0007669"/>
    <property type="project" value="UniProtKB-EC"/>
</dbReference>
<dbReference type="EC" id="3.5.1.87" evidence="4"/>
<organism evidence="4 5">
    <name type="scientific">Brevibacterium paucivorans</name>
    <dbReference type="NCBI Taxonomy" id="170994"/>
    <lineage>
        <taxon>Bacteria</taxon>
        <taxon>Bacillati</taxon>
        <taxon>Actinomycetota</taxon>
        <taxon>Actinomycetes</taxon>
        <taxon>Micrococcales</taxon>
        <taxon>Brevibacteriaceae</taxon>
        <taxon>Brevibacterium</taxon>
    </lineage>
</organism>
<comment type="similarity">
    <text evidence="1">Belongs to the peptidase M20 family.</text>
</comment>
<keyword evidence="2 4" id="KW-0378">Hydrolase</keyword>
<proteinExistence type="inferred from homology"/>
<accession>A0ABS2SJN9</accession>
<dbReference type="Proteomes" id="UP000809290">
    <property type="component" value="Unassembled WGS sequence"/>
</dbReference>
<dbReference type="InterPro" id="IPR010158">
    <property type="entry name" value="Amidase_Cbmase"/>
</dbReference>
<sequence>MSQSHESRTPSSGAIKPSIHNTRPIEPDAEALESAINQLSTYTDSAQDGWTRQVLSEPYKAAREFVANRMKSAGLEVHTDGAGNIIGRLPGLASERGARLKPLVTGSHTDTVASGGRFDGIVGVLGAIEMVEAMRRTGSRFERDLIVIDFLGEEANDFGTMCVGSNTLVGGVTPAMLDYTDPTGAKFGDALARFGVDPNAALNNAWQPGSFHAYIELHIEQGPQLERHNTQIGVVTAITGISRFIAQFSGRNDHAGTTPMDVRHDALMAAAASALTVERVTCGAPNHGVGTVGRMDAWPGALNVVPGRATLEAEFRSVDSDWLGVAQRNIAEQIAQEAHTRGVEVDLEWLATMEAVPTVPAIRDEIANAAQTAGLTWEAIPSGAGHDAQHMAALGPMGMIFVPSVDGRSHCPEEFSHTSDIANGVRVLAAALARLDAMDVIRQ</sequence>
<dbReference type="EMBL" id="JAFBCP010000001">
    <property type="protein sequence ID" value="MBM7816466.1"/>
    <property type="molecule type" value="Genomic_DNA"/>
</dbReference>
<dbReference type="PIRSF" id="PIRSF001235">
    <property type="entry name" value="Amidase_carbamoylase"/>
    <property type="match status" value="1"/>
</dbReference>
<protein>
    <submittedName>
        <fullName evidence="4">N-carbamoyl-L-amino-acid hydrolase</fullName>
        <ecNumber evidence="4">3.5.1.87</ecNumber>
    </submittedName>
</protein>
<comment type="caution">
    <text evidence="4">The sequence shown here is derived from an EMBL/GenBank/DDBJ whole genome shotgun (WGS) entry which is preliminary data.</text>
</comment>
<dbReference type="Pfam" id="PF01546">
    <property type="entry name" value="Peptidase_M20"/>
    <property type="match status" value="1"/>
</dbReference>
<dbReference type="PANTHER" id="PTHR32494">
    <property type="entry name" value="ALLANTOATE DEIMINASE-RELATED"/>
    <property type="match status" value="1"/>
</dbReference>
<feature type="region of interest" description="Disordered" evidence="3">
    <location>
        <begin position="1"/>
        <end position="22"/>
    </location>
</feature>
<dbReference type="InterPro" id="IPR002933">
    <property type="entry name" value="Peptidase_M20"/>
</dbReference>
<evidence type="ECO:0000256" key="3">
    <source>
        <dbReference type="SAM" id="MobiDB-lite"/>
    </source>
</evidence>
<reference evidence="4 5" key="1">
    <citation type="submission" date="2021-01" db="EMBL/GenBank/DDBJ databases">
        <title>Sequencing the genomes of 1000 actinobacteria strains.</title>
        <authorList>
            <person name="Klenk H.-P."/>
        </authorList>
    </citation>
    <scope>NUCLEOTIDE SEQUENCE [LARGE SCALE GENOMIC DNA]</scope>
    <source>
        <strain evidence="4 5">DSM 13657</strain>
    </source>
</reference>
<evidence type="ECO:0000256" key="1">
    <source>
        <dbReference type="ARBA" id="ARBA00006153"/>
    </source>
</evidence>
<dbReference type="Gene3D" id="3.40.630.10">
    <property type="entry name" value="Zn peptidases"/>
    <property type="match status" value="1"/>
</dbReference>
<keyword evidence="5" id="KW-1185">Reference proteome</keyword>
<dbReference type="PANTHER" id="PTHR32494:SF5">
    <property type="entry name" value="ALLANTOATE AMIDOHYDROLASE"/>
    <property type="match status" value="1"/>
</dbReference>